<evidence type="ECO:0000256" key="1">
    <source>
        <dbReference type="SAM" id="MobiDB-lite"/>
    </source>
</evidence>
<reference evidence="2 3" key="1">
    <citation type="journal article" date="2014" name="Nat. Commun.">
        <title>Klebsormidium flaccidum genome reveals primary factors for plant terrestrial adaptation.</title>
        <authorList>
            <person name="Hori K."/>
            <person name="Maruyama F."/>
            <person name="Fujisawa T."/>
            <person name="Togashi T."/>
            <person name="Yamamoto N."/>
            <person name="Seo M."/>
            <person name="Sato S."/>
            <person name="Yamada T."/>
            <person name="Mori H."/>
            <person name="Tajima N."/>
            <person name="Moriyama T."/>
            <person name="Ikeuchi M."/>
            <person name="Watanabe M."/>
            <person name="Wada H."/>
            <person name="Kobayashi K."/>
            <person name="Saito M."/>
            <person name="Masuda T."/>
            <person name="Sasaki-Sekimoto Y."/>
            <person name="Mashiguchi K."/>
            <person name="Awai K."/>
            <person name="Shimojima M."/>
            <person name="Masuda S."/>
            <person name="Iwai M."/>
            <person name="Nobusawa T."/>
            <person name="Narise T."/>
            <person name="Kondo S."/>
            <person name="Saito H."/>
            <person name="Sato R."/>
            <person name="Murakawa M."/>
            <person name="Ihara Y."/>
            <person name="Oshima-Yamada Y."/>
            <person name="Ohtaka K."/>
            <person name="Satoh M."/>
            <person name="Sonobe K."/>
            <person name="Ishii M."/>
            <person name="Ohtani R."/>
            <person name="Kanamori-Sato M."/>
            <person name="Honoki R."/>
            <person name="Miyazaki D."/>
            <person name="Mochizuki H."/>
            <person name="Umetsu J."/>
            <person name="Higashi K."/>
            <person name="Shibata D."/>
            <person name="Kamiya Y."/>
            <person name="Sato N."/>
            <person name="Nakamura Y."/>
            <person name="Tabata S."/>
            <person name="Ida S."/>
            <person name="Kurokawa K."/>
            <person name="Ohta H."/>
        </authorList>
    </citation>
    <scope>NUCLEOTIDE SEQUENCE [LARGE SCALE GENOMIC DNA]</scope>
    <source>
        <strain evidence="2 3">NIES-2285</strain>
    </source>
</reference>
<feature type="region of interest" description="Disordered" evidence="1">
    <location>
        <begin position="570"/>
        <end position="714"/>
    </location>
</feature>
<feature type="compositionally biased region" description="Basic and acidic residues" evidence="1">
    <location>
        <begin position="655"/>
        <end position="666"/>
    </location>
</feature>
<accession>A0A1Y1I2T1</accession>
<dbReference type="AlphaFoldDB" id="A0A1Y1I2T1"/>
<dbReference type="Proteomes" id="UP000054558">
    <property type="component" value="Unassembled WGS sequence"/>
</dbReference>
<dbReference type="PANTHER" id="PTHR37028">
    <property type="entry name" value="UNNAMED PRODUCT-RELATED"/>
    <property type="match status" value="1"/>
</dbReference>
<feature type="compositionally biased region" description="Basic and acidic residues" evidence="1">
    <location>
        <begin position="36"/>
        <end position="45"/>
    </location>
</feature>
<evidence type="ECO:0000313" key="2">
    <source>
        <dbReference type="EMBL" id="GAQ83719.1"/>
    </source>
</evidence>
<organism evidence="2 3">
    <name type="scientific">Klebsormidium nitens</name>
    <name type="common">Green alga</name>
    <name type="synonym">Ulothrix nitens</name>
    <dbReference type="NCBI Taxonomy" id="105231"/>
    <lineage>
        <taxon>Eukaryota</taxon>
        <taxon>Viridiplantae</taxon>
        <taxon>Streptophyta</taxon>
        <taxon>Klebsormidiophyceae</taxon>
        <taxon>Klebsormidiales</taxon>
        <taxon>Klebsormidiaceae</taxon>
        <taxon>Klebsormidium</taxon>
    </lineage>
</organism>
<protein>
    <submittedName>
        <fullName evidence="2">Uncharacterized protein</fullName>
    </submittedName>
</protein>
<proteinExistence type="predicted"/>
<name>A0A1Y1I2T1_KLENI</name>
<evidence type="ECO:0000313" key="3">
    <source>
        <dbReference type="Proteomes" id="UP000054558"/>
    </source>
</evidence>
<feature type="region of interest" description="Disordered" evidence="1">
    <location>
        <begin position="28"/>
        <end position="60"/>
    </location>
</feature>
<feature type="compositionally biased region" description="Basic and acidic residues" evidence="1">
    <location>
        <begin position="489"/>
        <end position="500"/>
    </location>
</feature>
<feature type="region of interest" description="Disordered" evidence="1">
    <location>
        <begin position="415"/>
        <end position="531"/>
    </location>
</feature>
<feature type="compositionally biased region" description="Polar residues" evidence="1">
    <location>
        <begin position="601"/>
        <end position="610"/>
    </location>
</feature>
<keyword evidence="3" id="KW-1185">Reference proteome</keyword>
<dbReference type="EMBL" id="DF237108">
    <property type="protein sequence ID" value="GAQ83719.1"/>
    <property type="molecule type" value="Genomic_DNA"/>
</dbReference>
<dbReference type="OrthoDB" id="78067at2759"/>
<feature type="compositionally biased region" description="Low complexity" evidence="1">
    <location>
        <begin position="473"/>
        <end position="487"/>
    </location>
</feature>
<dbReference type="PANTHER" id="PTHR37028:SF4">
    <property type="entry name" value="ALMS MOTIF DOMAIN-CONTAINING PROTEIN"/>
    <property type="match status" value="1"/>
</dbReference>
<feature type="compositionally biased region" description="Basic and acidic residues" evidence="1">
    <location>
        <begin position="620"/>
        <end position="647"/>
    </location>
</feature>
<sequence length="1275" mass="142051">MDDGGVSSSLSRQQEILARLRLATEKRAAGIQATRADTHAEDHFPRPALQHRGASRQRGLDLEEDIGKREAAFDLSGAFDASWGDVLEPESAGQSADASRRVSIAQYSDTGEEKRLTVSGTLRFGPFDNQEKSGGDELGNVNGLEAHEERSSFSKQGHAKAESGGKDWGVDLRASRKSDLAKLLQSRRQSVDGTTADGVCQADATTANDFCDQKAVSLHARATSYRFKIDRRASAFELPEDDDTAINEHLEEAPRNDEPVSVSGAVLGNGTLMEQSLERKSPSVSRAAFGTGAGLSMGDSETREGRIYNVTGTGLWQIPMGPESSFRQQKAAARESFSKVLSEFERIGDDFAQIGDGFAQDLPQTSPSAAKEAEQAFQDAENFLSRGGNASSPLFARTSVESNLASRTMFGGGVGRGELLTPQSSATPTTFGRLSESYSRRAPASRFGYSPGTSSRGDAVIDDVSRGDDVADDVSGGAPSTSGTPGPDWRSHGEIERNGRLSDASLASPDFGKGAQSSSSRSVRSGGSEGVYDPEVFYAADVLGDVDAGNAPKEDIEDRVASLERAILRELEEDDASASQGHRRRETGNASDVDDEKDRLTSSLYHNGRTSGPEGNGESVEARVRPLSDTVRDSKEKGTGADGRNETGDGIGANERGRADGEERKQKSSTGASGRPGTARSTGKENGVPKGKVTKVEPFRLSSGTGERHRKETVRRRVQEEMQKKLTFKPHILQSSSIPGGTFRLHGEDRIRQLARPRSSTYEKYAQDRIRQLARPRSSTYEKYAQVREQRENETMQSCSFRPSVSIDSGMLHQRKGPIDERLHGEWRRKATERERIRRAVEQAELEKCTFRPHISDVSELLASEDRRPIYERFEEIQRRKSEALARAREQLQRNEGTFRPKINHRSERIALRMGLEEIDVADRLTTFASTASLGRKLRCVEERELEEQEKCPFRPEINPSTERILNEALYVPADGDFLTRQHLFNELRYQKQLELQSRQSAECRFRPDIGSAEEVLAQAGRNAGESRQELIERLACTDKERLEAIRRLKAEQHYAQFEFRPALNPISRLVGRPPSVELLHKDDRAKQKLEMLRAEAEEAQKRECTFQPELSRPSLETSDSRRTISMRDPELISARIQEQERERLARIEAVRELQREQELQDCTFRPAINGTPPEQLDQPVIVPGLGRYLELQEMSKRLKKEQEERERRAFLLEIPSNLSRQSTKPQPFRLHSGSEQRKAEVARRAEEDFEEKCTFRPETNAGKTKKFVKQVLRE</sequence>
<gene>
    <name evidence="2" type="ORF">KFL_001590070</name>
</gene>
<feature type="region of interest" description="Disordered" evidence="1">
    <location>
        <begin position="1101"/>
        <end position="1123"/>
    </location>
</feature>
<feature type="compositionally biased region" description="Basic and acidic residues" evidence="1">
    <location>
        <begin position="159"/>
        <end position="170"/>
    </location>
</feature>
<feature type="compositionally biased region" description="Polar residues" evidence="1">
    <location>
        <begin position="421"/>
        <end position="432"/>
    </location>
</feature>
<feature type="region of interest" description="Disordered" evidence="1">
    <location>
        <begin position="1218"/>
        <end position="1241"/>
    </location>
</feature>
<feature type="region of interest" description="Disordered" evidence="1">
    <location>
        <begin position="88"/>
        <end position="170"/>
    </location>
</feature>
<feature type="compositionally biased region" description="Low complexity" evidence="1">
    <location>
        <begin position="517"/>
        <end position="526"/>
    </location>
</feature>